<proteinExistence type="predicted"/>
<evidence type="ECO:0000313" key="1">
    <source>
        <dbReference type="EMBL" id="RMR88113.1"/>
    </source>
</evidence>
<dbReference type="EMBL" id="RBSD01000082">
    <property type="protein sequence ID" value="RMR88113.1"/>
    <property type="molecule type" value="Genomic_DNA"/>
</dbReference>
<dbReference type="Proteomes" id="UP000268004">
    <property type="component" value="Unassembled WGS sequence"/>
</dbReference>
<accession>A0A3M4YJ39</accession>
<comment type="caution">
    <text evidence="1">The sequence shown here is derived from an EMBL/GenBank/DDBJ whole genome shotgun (WGS) entry which is preliminary data.</text>
</comment>
<gene>
    <name evidence="1" type="ORF">ALP78_00520</name>
</gene>
<dbReference type="AlphaFoldDB" id="A0A3M4YJ39"/>
<name>A0A3M4YJ39_9PSED</name>
<protein>
    <submittedName>
        <fullName evidence="1">Uncharacterized protein</fullName>
    </submittedName>
</protein>
<reference evidence="1 2" key="1">
    <citation type="submission" date="2018-08" db="EMBL/GenBank/DDBJ databases">
        <title>Recombination of ecologically and evolutionarily significant loci maintains genetic cohesion in the Pseudomonas syringae species complex.</title>
        <authorList>
            <person name="Dillon M."/>
            <person name="Thakur S."/>
            <person name="Almeida R.N.D."/>
            <person name="Weir B.S."/>
            <person name="Guttman D.S."/>
        </authorList>
    </citation>
    <scope>NUCLEOTIDE SEQUENCE [LARGE SCALE GENOMIC DNA]</scope>
    <source>
        <strain evidence="1 2">ICMP 4996</strain>
    </source>
</reference>
<evidence type="ECO:0000313" key="2">
    <source>
        <dbReference type="Proteomes" id="UP000268004"/>
    </source>
</evidence>
<organism evidence="1 2">
    <name type="scientific">Pseudomonas coronafaciens pv. striafaciens</name>
    <dbReference type="NCBI Taxonomy" id="235276"/>
    <lineage>
        <taxon>Bacteria</taxon>
        <taxon>Pseudomonadati</taxon>
        <taxon>Pseudomonadota</taxon>
        <taxon>Gammaproteobacteria</taxon>
        <taxon>Pseudomonadales</taxon>
        <taxon>Pseudomonadaceae</taxon>
        <taxon>Pseudomonas</taxon>
        <taxon>Pseudomonas coronafaciens</taxon>
    </lineage>
</organism>
<sequence>MSKLTQLLCTPDRQVSSYPEDIQRLYGPLREQARSHKFGVHLTDR</sequence>